<evidence type="ECO:0000256" key="1">
    <source>
        <dbReference type="SAM" id="Phobius"/>
    </source>
</evidence>
<dbReference type="AlphaFoldDB" id="A0A8T7H6K7"/>
<sequence length="96" mass="10054">MPDRRFLILCGGEILAVAAGNLVVALILQPLILAAFLDDRRGYPVFILAAVLYAVAVAVLGHVLLALIALGVVLACGYAALSLYDYRLTLWAGGSA</sequence>
<proteinExistence type="predicted"/>
<protein>
    <submittedName>
        <fullName evidence="2">Uncharacterized protein</fullName>
    </submittedName>
</protein>
<evidence type="ECO:0000313" key="3">
    <source>
        <dbReference type="Proteomes" id="UP000737555"/>
    </source>
</evidence>
<organism evidence="2 3">
    <name type="scientific">Methanoculleus bourgensis</name>
    <dbReference type="NCBI Taxonomy" id="83986"/>
    <lineage>
        <taxon>Archaea</taxon>
        <taxon>Methanobacteriati</taxon>
        <taxon>Methanobacteriota</taxon>
        <taxon>Stenosarchaea group</taxon>
        <taxon>Methanomicrobia</taxon>
        <taxon>Methanomicrobiales</taxon>
        <taxon>Methanomicrobiaceae</taxon>
        <taxon>Methanoculleus</taxon>
    </lineage>
</organism>
<keyword evidence="1" id="KW-1133">Transmembrane helix</keyword>
<reference evidence="2" key="1">
    <citation type="submission" date="2020-05" db="EMBL/GenBank/DDBJ databases">
        <title>The first insight into the ecology of ammonia-tolerant syntrophic propionate oxidizing bacteria.</title>
        <authorList>
            <person name="Singh A."/>
            <person name="Schnurer A."/>
            <person name="Westerholm M."/>
        </authorList>
    </citation>
    <scope>NUCLEOTIDE SEQUENCE</scope>
    <source>
        <strain evidence="2">MAG54</strain>
    </source>
</reference>
<feature type="transmembrane region" description="Helical" evidence="1">
    <location>
        <begin position="6"/>
        <end position="36"/>
    </location>
</feature>
<accession>A0A8T7H6K7</accession>
<dbReference type="EMBL" id="JABMJE010000110">
    <property type="protein sequence ID" value="NQS78596.1"/>
    <property type="molecule type" value="Genomic_DNA"/>
</dbReference>
<feature type="transmembrane region" description="Helical" evidence="1">
    <location>
        <begin position="48"/>
        <end position="81"/>
    </location>
</feature>
<keyword evidence="1" id="KW-0472">Membrane</keyword>
<evidence type="ECO:0000313" key="2">
    <source>
        <dbReference type="EMBL" id="NQS78596.1"/>
    </source>
</evidence>
<gene>
    <name evidence="2" type="ORF">HQQ74_07835</name>
</gene>
<dbReference type="Proteomes" id="UP000737555">
    <property type="component" value="Unassembled WGS sequence"/>
</dbReference>
<comment type="caution">
    <text evidence="2">The sequence shown here is derived from an EMBL/GenBank/DDBJ whole genome shotgun (WGS) entry which is preliminary data.</text>
</comment>
<name>A0A8T7H6K7_9EURY</name>
<keyword evidence="1" id="KW-0812">Transmembrane</keyword>